<reference evidence="2" key="1">
    <citation type="submission" date="2016-06" db="EMBL/GenBank/DDBJ databases">
        <title>Parallel loss of symbiosis genes in relatives of nitrogen-fixing non-legume Parasponia.</title>
        <authorList>
            <person name="Van Velzen R."/>
            <person name="Holmer R."/>
            <person name="Bu F."/>
            <person name="Rutten L."/>
            <person name="Van Zeijl A."/>
            <person name="Liu W."/>
            <person name="Santuari L."/>
            <person name="Cao Q."/>
            <person name="Sharma T."/>
            <person name="Shen D."/>
            <person name="Roswanjaya Y."/>
            <person name="Wardhani T."/>
            <person name="Kalhor M.S."/>
            <person name="Jansen J."/>
            <person name="Van den Hoogen J."/>
            <person name="Gungor B."/>
            <person name="Hartog M."/>
            <person name="Hontelez J."/>
            <person name="Verver J."/>
            <person name="Yang W.-C."/>
            <person name="Schijlen E."/>
            <person name="Repin R."/>
            <person name="Schilthuizen M."/>
            <person name="Schranz E."/>
            <person name="Heidstra R."/>
            <person name="Miyata K."/>
            <person name="Fedorova E."/>
            <person name="Kohlen W."/>
            <person name="Bisseling T."/>
            <person name="Smit S."/>
            <person name="Geurts R."/>
        </authorList>
    </citation>
    <scope>NUCLEOTIDE SEQUENCE [LARGE SCALE GENOMIC DNA]</scope>
    <source>
        <strain evidence="2">cv. RG33-2</strain>
    </source>
</reference>
<name>A0A2P5CZJ1_TREOI</name>
<comment type="caution">
    <text evidence="1">The sequence shown here is derived from an EMBL/GenBank/DDBJ whole genome shotgun (WGS) entry which is preliminary data.</text>
</comment>
<evidence type="ECO:0000313" key="1">
    <source>
        <dbReference type="EMBL" id="PON66453.1"/>
    </source>
</evidence>
<accession>A0A2P5CZJ1</accession>
<dbReference type="AlphaFoldDB" id="A0A2P5CZJ1"/>
<gene>
    <name evidence="1" type="ORF">TorRG33x02_268010</name>
</gene>
<keyword evidence="2" id="KW-1185">Reference proteome</keyword>
<proteinExistence type="predicted"/>
<protein>
    <submittedName>
        <fullName evidence="1">Uncharacterized protein</fullName>
    </submittedName>
</protein>
<dbReference type="EMBL" id="JXTC01000312">
    <property type="protein sequence ID" value="PON66453.1"/>
    <property type="molecule type" value="Genomic_DNA"/>
</dbReference>
<dbReference type="Proteomes" id="UP000237000">
    <property type="component" value="Unassembled WGS sequence"/>
</dbReference>
<organism evidence="1 2">
    <name type="scientific">Trema orientale</name>
    <name type="common">Charcoal tree</name>
    <name type="synonym">Celtis orientalis</name>
    <dbReference type="NCBI Taxonomy" id="63057"/>
    <lineage>
        <taxon>Eukaryota</taxon>
        <taxon>Viridiplantae</taxon>
        <taxon>Streptophyta</taxon>
        <taxon>Embryophyta</taxon>
        <taxon>Tracheophyta</taxon>
        <taxon>Spermatophyta</taxon>
        <taxon>Magnoliopsida</taxon>
        <taxon>eudicotyledons</taxon>
        <taxon>Gunneridae</taxon>
        <taxon>Pentapetalae</taxon>
        <taxon>rosids</taxon>
        <taxon>fabids</taxon>
        <taxon>Rosales</taxon>
        <taxon>Cannabaceae</taxon>
        <taxon>Trema</taxon>
    </lineage>
</organism>
<dbReference type="InParanoid" id="A0A2P5CZJ1"/>
<evidence type="ECO:0000313" key="2">
    <source>
        <dbReference type="Proteomes" id="UP000237000"/>
    </source>
</evidence>
<sequence length="93" mass="10492">MRPNRQTLRLWIHQLGLARLSTYKSTPMLVSEMTVLPLASPPVSHLSWAIPSQNTPIIILVYKRPEWTASGAHARVTPREVQVGRISRTGLRV</sequence>